<feature type="domain" description="Prepilin type IV endopeptidase peptidase" evidence="3">
    <location>
        <begin position="67"/>
        <end position="163"/>
    </location>
</feature>
<dbReference type="GO" id="GO:0004190">
    <property type="term" value="F:aspartic-type endopeptidase activity"/>
    <property type="evidence" value="ECO:0007669"/>
    <property type="project" value="UniProtKB-EC"/>
</dbReference>
<comment type="similarity">
    <text evidence="1">Belongs to the peptidase A24 family.</text>
</comment>
<feature type="transmembrane region" description="Helical" evidence="2">
    <location>
        <begin position="111"/>
        <end position="129"/>
    </location>
</feature>
<dbReference type="Gene3D" id="1.20.120.1220">
    <property type="match status" value="1"/>
</dbReference>
<dbReference type="GO" id="GO:0032259">
    <property type="term" value="P:methylation"/>
    <property type="evidence" value="ECO:0007669"/>
    <property type="project" value="UniProtKB-KW"/>
</dbReference>
<keyword evidence="5" id="KW-1185">Reference proteome</keyword>
<evidence type="ECO:0000259" key="3">
    <source>
        <dbReference type="Pfam" id="PF01478"/>
    </source>
</evidence>
<dbReference type="Proteomes" id="UP001160334">
    <property type="component" value="Unassembled WGS sequence"/>
</dbReference>
<dbReference type="RefSeq" id="WP_280760711.1">
    <property type="nucleotide sequence ID" value="NZ_JARXVC010000005.1"/>
</dbReference>
<evidence type="ECO:0000313" key="5">
    <source>
        <dbReference type="Proteomes" id="UP001160334"/>
    </source>
</evidence>
<keyword evidence="2" id="KW-0472">Membrane</keyword>
<evidence type="ECO:0000256" key="2">
    <source>
        <dbReference type="SAM" id="Phobius"/>
    </source>
</evidence>
<feature type="transmembrane region" description="Helical" evidence="2">
    <location>
        <begin position="45"/>
        <end position="74"/>
    </location>
</feature>
<feature type="transmembrane region" description="Helical" evidence="2">
    <location>
        <begin position="86"/>
        <end position="104"/>
    </location>
</feature>
<gene>
    <name evidence="4" type="ORF">M2280_002614</name>
</gene>
<dbReference type="GO" id="GO:0008168">
    <property type="term" value="F:methyltransferase activity"/>
    <property type="evidence" value="ECO:0007669"/>
    <property type="project" value="UniProtKB-KW"/>
</dbReference>
<evidence type="ECO:0000256" key="1">
    <source>
        <dbReference type="ARBA" id="ARBA00005801"/>
    </source>
</evidence>
<keyword evidence="4" id="KW-0378">Hydrolase</keyword>
<sequence>MDHPRGMWWIVVGLLAGGLTGYGTRRLLAGFTRDAPVPAGWYEGACAVAFAAAALRVGWSAALVPALALVWWMLAASVVDLRVRRLPNLLTLPGGAAIVGFALGTGEVRGAVAGALMLAGSYLMLHLVAPSGMGAGDVKLAIGLGAVTGMAGASAWLAAAALAPVLSALVGVARRRVGDPIAHGPSMCAATAVALWCL</sequence>
<feature type="transmembrane region" description="Helical" evidence="2">
    <location>
        <begin position="141"/>
        <end position="166"/>
    </location>
</feature>
<keyword evidence="4" id="KW-0489">Methyltransferase</keyword>
<dbReference type="PANTHER" id="PTHR30487">
    <property type="entry name" value="TYPE 4 PREPILIN-LIKE PROTEINS LEADER PEPTIDE-PROCESSING ENZYME"/>
    <property type="match status" value="1"/>
</dbReference>
<keyword evidence="2" id="KW-1133">Transmembrane helix</keyword>
<comment type="caution">
    <text evidence="4">The sequence shown here is derived from an EMBL/GenBank/DDBJ whole genome shotgun (WGS) entry which is preliminary data.</text>
</comment>
<dbReference type="EC" id="3.4.23.43" evidence="4"/>
<dbReference type="Pfam" id="PF01478">
    <property type="entry name" value="Peptidase_A24"/>
    <property type="match status" value="1"/>
</dbReference>
<dbReference type="EMBL" id="JARXVC010000005">
    <property type="protein sequence ID" value="MDH6281394.1"/>
    <property type="molecule type" value="Genomic_DNA"/>
</dbReference>
<accession>A0ABT6MDD0</accession>
<organism evidence="4 5">
    <name type="scientific">Prescottella agglutinans</name>
    <dbReference type="NCBI Taxonomy" id="1644129"/>
    <lineage>
        <taxon>Bacteria</taxon>
        <taxon>Bacillati</taxon>
        <taxon>Actinomycetota</taxon>
        <taxon>Actinomycetes</taxon>
        <taxon>Mycobacteriales</taxon>
        <taxon>Nocardiaceae</taxon>
        <taxon>Prescottella</taxon>
    </lineage>
</organism>
<keyword evidence="2" id="KW-0812">Transmembrane</keyword>
<dbReference type="PANTHER" id="PTHR30487:SF0">
    <property type="entry name" value="PREPILIN LEADER PEPTIDASE_N-METHYLTRANSFERASE-RELATED"/>
    <property type="match status" value="1"/>
</dbReference>
<proteinExistence type="inferred from homology"/>
<protein>
    <submittedName>
        <fullName evidence="4">Leader peptidase (Prepilin peptidase)/N-methyltransferase</fullName>
        <ecNumber evidence="4">2.1.1.-</ecNumber>
        <ecNumber evidence="4">3.4.23.43</ecNumber>
    </submittedName>
</protein>
<evidence type="ECO:0000313" key="4">
    <source>
        <dbReference type="EMBL" id="MDH6281394.1"/>
    </source>
</evidence>
<dbReference type="EC" id="2.1.1.-" evidence="4"/>
<name>A0ABT6MDD0_9NOCA</name>
<dbReference type="InterPro" id="IPR000045">
    <property type="entry name" value="Prepilin_IV_endopep_pep"/>
</dbReference>
<keyword evidence="4" id="KW-0808">Transferase</keyword>
<dbReference type="InterPro" id="IPR050882">
    <property type="entry name" value="Prepilin_peptidase/N-MTase"/>
</dbReference>
<reference evidence="4 5" key="1">
    <citation type="submission" date="2023-04" db="EMBL/GenBank/DDBJ databases">
        <title>Forest soil microbial communities from Buena Vista Peninsula, Colon Province, Panama.</title>
        <authorList>
            <person name="Bouskill N."/>
        </authorList>
    </citation>
    <scope>NUCLEOTIDE SEQUENCE [LARGE SCALE GENOMIC DNA]</scope>
    <source>
        <strain evidence="4 5">CFH S0262</strain>
    </source>
</reference>
<feature type="transmembrane region" description="Helical" evidence="2">
    <location>
        <begin position="6"/>
        <end position="24"/>
    </location>
</feature>